<dbReference type="InterPro" id="IPR036416">
    <property type="entry name" value="Pept_tRNA_hydro_sf"/>
</dbReference>
<dbReference type="EMBL" id="CP064936">
    <property type="protein sequence ID" value="QQA00631.1"/>
    <property type="molecule type" value="Genomic_DNA"/>
</dbReference>
<protein>
    <recommendedName>
        <fullName evidence="4">Peptidyl-tRNA hydrolase</fullName>
        <shortName evidence="4">Pth</shortName>
        <ecNumber evidence="4">3.1.1.29</ecNumber>
    </recommendedName>
</protein>
<dbReference type="EC" id="3.1.1.29" evidence="4"/>
<evidence type="ECO:0000256" key="3">
    <source>
        <dbReference type="ARBA" id="ARBA00022884"/>
    </source>
</evidence>
<dbReference type="GO" id="GO:0004045">
    <property type="term" value="F:peptidyl-tRNA hydrolase activity"/>
    <property type="evidence" value="ECO:0007669"/>
    <property type="project" value="UniProtKB-UniRule"/>
</dbReference>
<dbReference type="PANTHER" id="PTHR17224">
    <property type="entry name" value="PEPTIDYL-TRNA HYDROLASE"/>
    <property type="match status" value="1"/>
</dbReference>
<keyword evidence="4" id="KW-0963">Cytoplasm</keyword>
<feature type="site" description="Stabilizes the basic form of H active site to accept a proton" evidence="4">
    <location>
        <position position="117"/>
    </location>
</feature>
<dbReference type="GO" id="GO:0005737">
    <property type="term" value="C:cytoplasm"/>
    <property type="evidence" value="ECO:0007669"/>
    <property type="project" value="UniProtKB-SubCell"/>
</dbReference>
<dbReference type="NCBIfam" id="TIGR00447">
    <property type="entry name" value="pth"/>
    <property type="match status" value="1"/>
</dbReference>
<feature type="binding site" evidence="4">
    <location>
        <position position="138"/>
    </location>
    <ligand>
        <name>tRNA</name>
        <dbReference type="ChEBI" id="CHEBI:17843"/>
    </ligand>
</feature>
<evidence type="ECO:0000256" key="1">
    <source>
        <dbReference type="ARBA" id="ARBA00022555"/>
    </source>
</evidence>
<dbReference type="HAMAP" id="MF_00083">
    <property type="entry name" value="Pept_tRNA_hydro_bact"/>
    <property type="match status" value="1"/>
</dbReference>
<dbReference type="AlphaFoldDB" id="A0A7T3RCI8"/>
<evidence type="ECO:0000313" key="6">
    <source>
        <dbReference type="Proteomes" id="UP000595224"/>
    </source>
</evidence>
<keyword evidence="2 4" id="KW-0378">Hydrolase</keyword>
<comment type="function">
    <text evidence="4">Hydrolyzes ribosome-free peptidyl-tRNAs (with 1 or more amino acids incorporated), which drop off the ribosome during protein synthesis, or as a result of ribosome stalling.</text>
</comment>
<dbReference type="InterPro" id="IPR001328">
    <property type="entry name" value="Pept_tRNA_hydro"/>
</dbReference>
<dbReference type="CDD" id="cd00462">
    <property type="entry name" value="PTH"/>
    <property type="match status" value="1"/>
</dbReference>
<name>A0A7T3RCI8_9SPIR</name>
<sequence length="221" mass="24211">MIQLVAFLGNFGKEYSDTRHNAAWLFESSLAFSDKIDWQKKFKSDFAAVDFSTAALWLKNCGLIKERKDGSLPVPDNAPSKLYFMKPLTYMNLSGDAIGEAARFYKIPAQDILVVHDEIELPIGTVSLKFGGGLGGHNGLRSAKAVLGTADFFRLRFGVGKPADGNIADYVLGSFTPDEKIILSQIFVQAANLFAKVLTCKDANTLIPEWGKRKLLASNGK</sequence>
<dbReference type="Proteomes" id="UP000595224">
    <property type="component" value="Chromosome"/>
</dbReference>
<dbReference type="Pfam" id="PF01195">
    <property type="entry name" value="Pept_tRNA_hydro"/>
    <property type="match status" value="1"/>
</dbReference>
<comment type="function">
    <text evidence="4">Catalyzes the release of premature peptidyl moieties from peptidyl-tRNA molecules trapped in stalled 50S ribosomal subunits, and thus maintains levels of free tRNAs and 50S ribosomes.</text>
</comment>
<feature type="binding site" evidence="4">
    <location>
        <position position="15"/>
    </location>
    <ligand>
        <name>tRNA</name>
        <dbReference type="ChEBI" id="CHEBI:17843"/>
    </ligand>
</feature>
<dbReference type="GO" id="GO:0006515">
    <property type="term" value="P:protein quality control for misfolded or incompletely synthesized proteins"/>
    <property type="evidence" value="ECO:0007669"/>
    <property type="project" value="UniProtKB-UniRule"/>
</dbReference>
<dbReference type="KEGG" id="tper:IWA51_10225"/>
<proteinExistence type="inferred from homology"/>
<dbReference type="GO" id="GO:0000049">
    <property type="term" value="F:tRNA binding"/>
    <property type="evidence" value="ECO:0007669"/>
    <property type="project" value="UniProtKB-UniRule"/>
</dbReference>
<gene>
    <name evidence="4" type="primary">pth</name>
    <name evidence="5" type="ORF">IWA51_10225</name>
</gene>
<comment type="catalytic activity">
    <reaction evidence="4">
        <text>an N-acyl-L-alpha-aminoacyl-tRNA + H2O = an N-acyl-L-amino acid + a tRNA + H(+)</text>
        <dbReference type="Rhea" id="RHEA:54448"/>
        <dbReference type="Rhea" id="RHEA-COMP:10123"/>
        <dbReference type="Rhea" id="RHEA-COMP:13883"/>
        <dbReference type="ChEBI" id="CHEBI:15377"/>
        <dbReference type="ChEBI" id="CHEBI:15378"/>
        <dbReference type="ChEBI" id="CHEBI:59874"/>
        <dbReference type="ChEBI" id="CHEBI:78442"/>
        <dbReference type="ChEBI" id="CHEBI:138191"/>
        <dbReference type="EC" id="3.1.1.29"/>
    </reaction>
</comment>
<organism evidence="5 6">
    <name type="scientific">Treponema peruense</name>
    <dbReference type="NCBI Taxonomy" id="2787628"/>
    <lineage>
        <taxon>Bacteria</taxon>
        <taxon>Pseudomonadati</taxon>
        <taxon>Spirochaetota</taxon>
        <taxon>Spirochaetia</taxon>
        <taxon>Spirochaetales</taxon>
        <taxon>Treponemataceae</taxon>
        <taxon>Treponema</taxon>
    </lineage>
</organism>
<comment type="similarity">
    <text evidence="4">Belongs to the PTH family.</text>
</comment>
<dbReference type="SUPFAM" id="SSF53178">
    <property type="entry name" value="Peptidyl-tRNA hydrolase-like"/>
    <property type="match status" value="1"/>
</dbReference>
<accession>A0A7T3RCI8</accession>
<keyword evidence="6" id="KW-1185">Reference proteome</keyword>
<reference evidence="5 6" key="1">
    <citation type="submission" date="2020-11" db="EMBL/GenBank/DDBJ databases">
        <title>Treponema Peruensis nv. sp., first commensal Treponema isolated from human feces.</title>
        <authorList>
            <person name="Belkhou C."/>
            <person name="Raes J."/>
        </authorList>
    </citation>
    <scope>NUCLEOTIDE SEQUENCE [LARGE SCALE GENOMIC DNA]</scope>
    <source>
        <strain evidence="5 6">RCC2812</strain>
    </source>
</reference>
<dbReference type="GO" id="GO:0072344">
    <property type="term" value="P:rescue of stalled ribosome"/>
    <property type="evidence" value="ECO:0007669"/>
    <property type="project" value="UniProtKB-UniRule"/>
</dbReference>
<feature type="active site" description="Proton acceptor" evidence="4">
    <location>
        <position position="20"/>
    </location>
</feature>
<feature type="site" description="Discriminates between blocked and unblocked aminoacyl-tRNA" evidence="4">
    <location>
        <position position="10"/>
    </location>
</feature>
<dbReference type="RefSeq" id="WP_177528273.1">
    <property type="nucleotide sequence ID" value="NZ_CBCSHE010000014.1"/>
</dbReference>
<dbReference type="Gene3D" id="3.40.50.1470">
    <property type="entry name" value="Peptidyl-tRNA hydrolase"/>
    <property type="match status" value="1"/>
</dbReference>
<evidence type="ECO:0000256" key="2">
    <source>
        <dbReference type="ARBA" id="ARBA00022801"/>
    </source>
</evidence>
<keyword evidence="1 4" id="KW-0820">tRNA-binding</keyword>
<comment type="subcellular location">
    <subcellularLocation>
        <location evidence="4">Cytoplasm</location>
    </subcellularLocation>
</comment>
<comment type="subunit">
    <text evidence="4">Monomer.</text>
</comment>
<feature type="binding site" evidence="4">
    <location>
        <position position="92"/>
    </location>
    <ligand>
        <name>tRNA</name>
        <dbReference type="ChEBI" id="CHEBI:17843"/>
    </ligand>
</feature>
<evidence type="ECO:0000256" key="4">
    <source>
        <dbReference type="HAMAP-Rule" id="MF_00083"/>
    </source>
</evidence>
<evidence type="ECO:0000313" key="5">
    <source>
        <dbReference type="EMBL" id="QQA00631.1"/>
    </source>
</evidence>
<feature type="binding site" evidence="4">
    <location>
        <position position="90"/>
    </location>
    <ligand>
        <name>tRNA</name>
        <dbReference type="ChEBI" id="CHEBI:17843"/>
    </ligand>
</feature>
<keyword evidence="3 4" id="KW-0694">RNA-binding</keyword>
<dbReference type="PANTHER" id="PTHR17224:SF1">
    <property type="entry name" value="PEPTIDYL-TRNA HYDROLASE"/>
    <property type="match status" value="1"/>
</dbReference>